<evidence type="ECO:0000256" key="6">
    <source>
        <dbReference type="ARBA" id="ARBA00023239"/>
    </source>
</evidence>
<dbReference type="InterPro" id="IPR015892">
    <property type="entry name" value="Carbonic_anhydrase_CS"/>
</dbReference>
<accession>A0A4U6X137</accession>
<dbReference type="OrthoDB" id="10248475at2759"/>
<dbReference type="PANTHER" id="PTHR11002:SF51">
    <property type="entry name" value="CARBONIC ANHYDRASE"/>
    <property type="match status" value="1"/>
</dbReference>
<comment type="catalytic activity">
    <reaction evidence="8">
        <text>hydrogencarbonate + H(+) = CO2 + H2O</text>
        <dbReference type="Rhea" id="RHEA:10748"/>
        <dbReference type="ChEBI" id="CHEBI:15377"/>
        <dbReference type="ChEBI" id="CHEBI:15378"/>
        <dbReference type="ChEBI" id="CHEBI:16526"/>
        <dbReference type="ChEBI" id="CHEBI:17544"/>
        <dbReference type="EC" id="4.2.1.1"/>
    </reaction>
</comment>
<name>A0A4U6X137_9PEZI</name>
<dbReference type="GO" id="GO:0071244">
    <property type="term" value="P:cellular response to carbon dioxide"/>
    <property type="evidence" value="ECO:0007669"/>
    <property type="project" value="TreeGrafter"/>
</dbReference>
<evidence type="ECO:0000256" key="5">
    <source>
        <dbReference type="ARBA" id="ARBA00022833"/>
    </source>
</evidence>
<keyword evidence="11" id="KW-1185">Reference proteome</keyword>
<dbReference type="EMBL" id="PJEX01001016">
    <property type="protein sequence ID" value="TKW48449.1"/>
    <property type="molecule type" value="Genomic_DNA"/>
</dbReference>
<dbReference type="EC" id="4.2.1.1" evidence="2"/>
<organism evidence="10 11">
    <name type="scientific">Colletotrichum tanaceti</name>
    <dbReference type="NCBI Taxonomy" id="1306861"/>
    <lineage>
        <taxon>Eukaryota</taxon>
        <taxon>Fungi</taxon>
        <taxon>Dikarya</taxon>
        <taxon>Ascomycota</taxon>
        <taxon>Pezizomycotina</taxon>
        <taxon>Sordariomycetes</taxon>
        <taxon>Hypocreomycetidae</taxon>
        <taxon>Glomerellales</taxon>
        <taxon>Glomerellaceae</taxon>
        <taxon>Colletotrichum</taxon>
        <taxon>Colletotrichum destructivum species complex</taxon>
    </lineage>
</organism>
<protein>
    <recommendedName>
        <fullName evidence="3">Carbonic anhydrase</fullName>
        <ecNumber evidence="2">4.2.1.1</ecNumber>
    </recommendedName>
    <alternativeName>
        <fullName evidence="7">Carbonate dehydratase</fullName>
    </alternativeName>
</protein>
<dbReference type="GO" id="GO:0005737">
    <property type="term" value="C:cytoplasm"/>
    <property type="evidence" value="ECO:0007669"/>
    <property type="project" value="TreeGrafter"/>
</dbReference>
<dbReference type="PROSITE" id="PS00704">
    <property type="entry name" value="PROK_CO2_ANHYDRASE_1"/>
    <property type="match status" value="1"/>
</dbReference>
<dbReference type="PANTHER" id="PTHR11002">
    <property type="entry name" value="CARBONIC ANHYDRASE"/>
    <property type="match status" value="1"/>
</dbReference>
<dbReference type="STRING" id="1306861.A0A4U6X137"/>
<sequence length="380" mass="43350">MYVHPGRRKGATFLHLGLPIAPIRQHHLRLPAAFSYLPYPLSVIVQPLSLCRSFALYPSLSLYLSRCPVPSLPPLPKSSLMFKARPVPRSLALFSPSLSPSFVSLARLALPRPIISPRDTLHRQLLHQHNHNHLQQTSSFSHIAHRRTSSDKLDPKMADQDIEHYLKQTHDRVFENNRRWAEEKKKQDPNFFVSLSEGQSPEYLWIGCSDSRIPAEQITGLEPGEAFIHRNIANMVNNIDLNVMSVINYAVRHLQVKHIVVCGHYGCGGVKAAMTPKDLGLLNPWLRNIRDVYRLHEAELDAIADEDARYNRLVELNVVEQCRNVIKTAAIQQSYAKNKFPIVHGWVFGFHDGLLKDLKIDHKSMLHDIQKLYHLPGADF</sequence>
<feature type="binding site" evidence="9">
    <location>
        <position position="267"/>
    </location>
    <ligand>
        <name>Zn(2+)</name>
        <dbReference type="ChEBI" id="CHEBI:29105"/>
    </ligand>
</feature>
<evidence type="ECO:0000313" key="10">
    <source>
        <dbReference type="EMBL" id="TKW48449.1"/>
    </source>
</evidence>
<dbReference type="AlphaFoldDB" id="A0A4U6X137"/>
<dbReference type="GO" id="GO:0034599">
    <property type="term" value="P:cellular response to oxidative stress"/>
    <property type="evidence" value="ECO:0007669"/>
    <property type="project" value="TreeGrafter"/>
</dbReference>
<evidence type="ECO:0000313" key="11">
    <source>
        <dbReference type="Proteomes" id="UP000310108"/>
    </source>
</evidence>
<comment type="similarity">
    <text evidence="1">Belongs to the beta-class carbonic anhydrase family.</text>
</comment>
<dbReference type="Pfam" id="PF00484">
    <property type="entry name" value="Pro_CA"/>
    <property type="match status" value="1"/>
</dbReference>
<evidence type="ECO:0000256" key="7">
    <source>
        <dbReference type="ARBA" id="ARBA00031969"/>
    </source>
</evidence>
<comment type="caution">
    <text evidence="10">The sequence shown here is derived from an EMBL/GenBank/DDBJ whole genome shotgun (WGS) entry which is preliminary data.</text>
</comment>
<evidence type="ECO:0000256" key="3">
    <source>
        <dbReference type="ARBA" id="ARBA00014628"/>
    </source>
</evidence>
<feature type="binding site" evidence="9">
    <location>
        <position position="208"/>
    </location>
    <ligand>
        <name>Zn(2+)</name>
        <dbReference type="ChEBI" id="CHEBI:29105"/>
    </ligand>
</feature>
<keyword evidence="6" id="KW-0456">Lyase</keyword>
<gene>
    <name evidence="10" type="ORF">CTA1_6770</name>
</gene>
<evidence type="ECO:0000256" key="8">
    <source>
        <dbReference type="ARBA" id="ARBA00048348"/>
    </source>
</evidence>
<dbReference type="GO" id="GO:0015976">
    <property type="term" value="P:carbon utilization"/>
    <property type="evidence" value="ECO:0007669"/>
    <property type="project" value="InterPro"/>
</dbReference>
<dbReference type="GO" id="GO:0004089">
    <property type="term" value="F:carbonate dehydratase activity"/>
    <property type="evidence" value="ECO:0007669"/>
    <property type="project" value="UniProtKB-EC"/>
</dbReference>
<dbReference type="Gene3D" id="3.40.1050.10">
    <property type="entry name" value="Carbonic anhydrase"/>
    <property type="match status" value="1"/>
</dbReference>
<evidence type="ECO:0000256" key="2">
    <source>
        <dbReference type="ARBA" id="ARBA00012925"/>
    </source>
</evidence>
<dbReference type="SUPFAM" id="SSF53056">
    <property type="entry name" value="beta-carbonic anhydrase, cab"/>
    <property type="match status" value="1"/>
</dbReference>
<dbReference type="FunFam" id="3.40.1050.10:FF:000001">
    <property type="entry name" value="Carbonic anhydrase"/>
    <property type="match status" value="1"/>
</dbReference>
<reference evidence="10 11" key="1">
    <citation type="journal article" date="2019" name="PLoS ONE">
        <title>Comparative genome analysis indicates high evolutionary potential of pathogenicity genes in Colletotrichum tanaceti.</title>
        <authorList>
            <person name="Lelwala R.V."/>
            <person name="Korhonen P.K."/>
            <person name="Young N.D."/>
            <person name="Scott J.B."/>
            <person name="Ades P.A."/>
            <person name="Gasser R.B."/>
            <person name="Taylor P.W.J."/>
        </authorList>
    </citation>
    <scope>NUCLEOTIDE SEQUENCE [LARGE SCALE GENOMIC DNA]</scope>
    <source>
        <strain evidence="10">BRIP57314</strain>
    </source>
</reference>
<dbReference type="GO" id="GO:0008270">
    <property type="term" value="F:zinc ion binding"/>
    <property type="evidence" value="ECO:0007669"/>
    <property type="project" value="InterPro"/>
</dbReference>
<dbReference type="CDD" id="cd00883">
    <property type="entry name" value="beta_CA_cladeA"/>
    <property type="match status" value="1"/>
</dbReference>
<feature type="binding site" evidence="9">
    <location>
        <position position="210"/>
    </location>
    <ligand>
        <name>Zn(2+)</name>
        <dbReference type="ChEBI" id="CHEBI:29105"/>
    </ligand>
</feature>
<evidence type="ECO:0000256" key="9">
    <source>
        <dbReference type="PIRSR" id="PIRSR601765-1"/>
    </source>
</evidence>
<dbReference type="InterPro" id="IPR036874">
    <property type="entry name" value="Carbonic_anhydrase_sf"/>
</dbReference>
<dbReference type="Proteomes" id="UP000310108">
    <property type="component" value="Unassembled WGS sequence"/>
</dbReference>
<evidence type="ECO:0000256" key="1">
    <source>
        <dbReference type="ARBA" id="ARBA00006217"/>
    </source>
</evidence>
<evidence type="ECO:0000256" key="4">
    <source>
        <dbReference type="ARBA" id="ARBA00022723"/>
    </source>
</evidence>
<dbReference type="SMART" id="SM00947">
    <property type="entry name" value="Pro_CA"/>
    <property type="match status" value="1"/>
</dbReference>
<keyword evidence="5 9" id="KW-0862">Zinc</keyword>
<proteinExistence type="inferred from homology"/>
<comment type="cofactor">
    <cofactor evidence="9">
        <name>Zn(2+)</name>
        <dbReference type="ChEBI" id="CHEBI:29105"/>
    </cofactor>
    <text evidence="9">Binds 1 zinc ion per subunit.</text>
</comment>
<dbReference type="InterPro" id="IPR001765">
    <property type="entry name" value="Carbonic_anhydrase"/>
</dbReference>
<feature type="binding site" evidence="9">
    <location>
        <position position="264"/>
    </location>
    <ligand>
        <name>Zn(2+)</name>
        <dbReference type="ChEBI" id="CHEBI:29105"/>
    </ligand>
</feature>
<keyword evidence="4 9" id="KW-0479">Metal-binding</keyword>